<dbReference type="InterPro" id="IPR002178">
    <property type="entry name" value="PTS_EIIA_type-2_dom"/>
</dbReference>
<dbReference type="PROSITE" id="PS51094">
    <property type="entry name" value="PTS_EIIA_TYPE_2"/>
    <property type="match status" value="1"/>
</dbReference>
<dbReference type="Pfam" id="PF00359">
    <property type="entry name" value="PTS_EIIA_2"/>
    <property type="match status" value="1"/>
</dbReference>
<dbReference type="Pfam" id="PF05043">
    <property type="entry name" value="Mga"/>
    <property type="match status" value="1"/>
</dbReference>
<dbReference type="Gene3D" id="3.40.50.2300">
    <property type="match status" value="1"/>
</dbReference>
<dbReference type="RefSeq" id="WP_229343400.1">
    <property type="nucleotide sequence ID" value="NZ_JAJFAT010000001.1"/>
</dbReference>
<reference evidence="9 10" key="1">
    <citation type="submission" date="2021-10" db="EMBL/GenBank/DDBJ databases">
        <authorList>
            <person name="Grouzdev D.S."/>
            <person name="Pantiukh K.S."/>
            <person name="Krutkina M.S."/>
        </authorList>
    </citation>
    <scope>NUCLEOTIDE SEQUENCE [LARGE SCALE GENOMIC DNA]</scope>
    <source>
        <strain evidence="9 10">Z-7514</strain>
    </source>
</reference>
<dbReference type="InterPro" id="IPR013196">
    <property type="entry name" value="HTH_11"/>
</dbReference>
<dbReference type="PANTHER" id="PTHR30185">
    <property type="entry name" value="CRYPTIC BETA-GLUCOSIDE BGL OPERON ANTITERMINATOR"/>
    <property type="match status" value="1"/>
</dbReference>
<evidence type="ECO:0000256" key="5">
    <source>
        <dbReference type="ARBA" id="ARBA00023163"/>
    </source>
</evidence>
<dbReference type="CDD" id="cd05568">
    <property type="entry name" value="PTS_IIB_bgl_like"/>
    <property type="match status" value="1"/>
</dbReference>
<name>A0AAW4WW63_9FIRM</name>
<evidence type="ECO:0000259" key="8">
    <source>
        <dbReference type="PROSITE" id="PS51372"/>
    </source>
</evidence>
<dbReference type="SUPFAM" id="SSF52794">
    <property type="entry name" value="PTS system IIB component-like"/>
    <property type="match status" value="1"/>
</dbReference>
<dbReference type="InterPro" id="IPR007737">
    <property type="entry name" value="Mga_HTH"/>
</dbReference>
<evidence type="ECO:0000256" key="3">
    <source>
        <dbReference type="ARBA" id="ARBA00023015"/>
    </source>
</evidence>
<dbReference type="InterPro" id="IPR016152">
    <property type="entry name" value="PTrfase/Anion_transptr"/>
</dbReference>
<keyword evidence="4" id="KW-0010">Activator</keyword>
<keyword evidence="1" id="KW-0808">Transferase</keyword>
<dbReference type="InterPro" id="IPR036388">
    <property type="entry name" value="WH-like_DNA-bd_sf"/>
</dbReference>
<feature type="domain" description="PTS EIIA type-2" evidence="6">
    <location>
        <begin position="543"/>
        <end position="688"/>
    </location>
</feature>
<sequence length="705" mass="81302">MKISSRTKKILEILLTNENYVVIDFIADELGVSSRTILRALPRVEYWLEKNDFQLEKKKGTGIRLDCSLEEKEKLKNLLNIESVENYYSPKERRLIILSELLKTQEPTKLFNFTMLTNVSEATISHDLDEIEEWIEDYNLKLVRKPGLGVYLKGREKDIRRASINLLYDNLDLQEIFAIMQNKFNENSQDKSRTNLSRTRLLNLIGLETIHLLDDFIQELEENLDYQLADDSYVALMVHLAIALKRIKDGEKIIIKDEILNELKKSKEYPIAVSLIAKIAQAFSVDIPEAEIGYVTMHLRGSKGRGGFYNDNISITDDYKLVLLTRKIIEKAEIELGIYLEDDDELLIGLVRHLEPTINRIKLNLDIRNPLLNEIKEQYEELFEVSKKCADIIAKNENIEVPDSEAAYIAMHLGAAIGRKKTPIKKFRAAVACTSGIGASRLLASRLNSEFENLEVVALISTIDFSNKEISEMNVDLIISTVSIPKSNVPVIVVNPLLTEKHQRKINEFLSTHKAAKRKKNKQNVSLKEKLSIINNYNQRILEVLNNFRIQNNYQFQNLDRLLNDAAELLADNKDEKEIIKKDLSLREEKGSTVLEHNNILLLHCRSRVVEEVKFIIIRPEDKFEILNDVKKKVEIRIVVVMAAPLEGSEQGREVLSEISRLLIESESFIEAINSGLKNEIYFEMADYFDHFLQRKSTMEYHKEE</sequence>
<dbReference type="InterPro" id="IPR036095">
    <property type="entry name" value="PTS_EIIB-like_sf"/>
</dbReference>
<dbReference type="PANTHER" id="PTHR30185:SF18">
    <property type="entry name" value="TRANSCRIPTIONAL REGULATOR MTLR"/>
    <property type="match status" value="1"/>
</dbReference>
<evidence type="ECO:0000256" key="4">
    <source>
        <dbReference type="ARBA" id="ARBA00023159"/>
    </source>
</evidence>
<dbReference type="InterPro" id="IPR050661">
    <property type="entry name" value="BglG_antiterminators"/>
</dbReference>
<dbReference type="Gene3D" id="1.10.1790.10">
    <property type="entry name" value="PRD domain"/>
    <property type="match status" value="2"/>
</dbReference>
<evidence type="ECO:0000256" key="2">
    <source>
        <dbReference type="ARBA" id="ARBA00022737"/>
    </source>
</evidence>
<protein>
    <submittedName>
        <fullName evidence="9">BglG family transcription antiterminator</fullName>
    </submittedName>
</protein>
<evidence type="ECO:0000259" key="6">
    <source>
        <dbReference type="PROSITE" id="PS51094"/>
    </source>
</evidence>
<dbReference type="InterPro" id="IPR013011">
    <property type="entry name" value="PTS_EIIB_2"/>
</dbReference>
<dbReference type="Pfam" id="PF08279">
    <property type="entry name" value="HTH_11"/>
    <property type="match status" value="1"/>
</dbReference>
<dbReference type="Gene3D" id="3.40.930.10">
    <property type="entry name" value="Mannitol-specific EII, Chain A"/>
    <property type="match status" value="1"/>
</dbReference>
<feature type="domain" description="PTS EIIB type-2" evidence="7">
    <location>
        <begin position="427"/>
        <end position="518"/>
    </location>
</feature>
<dbReference type="GO" id="GO:0006355">
    <property type="term" value="P:regulation of DNA-templated transcription"/>
    <property type="evidence" value="ECO:0007669"/>
    <property type="project" value="InterPro"/>
</dbReference>
<proteinExistence type="predicted"/>
<dbReference type="GO" id="GO:0008982">
    <property type="term" value="F:protein-N(PI)-phosphohistidine-sugar phosphotransferase activity"/>
    <property type="evidence" value="ECO:0007669"/>
    <property type="project" value="InterPro"/>
</dbReference>
<dbReference type="SUPFAM" id="SSF46785">
    <property type="entry name" value="Winged helix' DNA-binding domain"/>
    <property type="match status" value="1"/>
</dbReference>
<dbReference type="AlphaFoldDB" id="A0AAW4WW63"/>
<dbReference type="InterPro" id="IPR011608">
    <property type="entry name" value="PRD"/>
</dbReference>
<accession>A0AAW4WW63</accession>
<dbReference type="PROSITE" id="PS51099">
    <property type="entry name" value="PTS_EIIB_TYPE_2"/>
    <property type="match status" value="1"/>
</dbReference>
<evidence type="ECO:0000259" key="7">
    <source>
        <dbReference type="PROSITE" id="PS51099"/>
    </source>
</evidence>
<comment type="caution">
    <text evidence="9">The sequence shown here is derived from an EMBL/GenBank/DDBJ whole genome shotgun (WGS) entry which is preliminary data.</text>
</comment>
<evidence type="ECO:0000313" key="9">
    <source>
        <dbReference type="EMBL" id="MCC3143993.1"/>
    </source>
</evidence>
<dbReference type="GO" id="GO:0009401">
    <property type="term" value="P:phosphoenolpyruvate-dependent sugar phosphotransferase system"/>
    <property type="evidence" value="ECO:0007669"/>
    <property type="project" value="InterPro"/>
</dbReference>
<dbReference type="InterPro" id="IPR036634">
    <property type="entry name" value="PRD_sf"/>
</dbReference>
<feature type="domain" description="PRD" evidence="8">
    <location>
        <begin position="316"/>
        <end position="423"/>
    </location>
</feature>
<keyword evidence="2" id="KW-0677">Repeat</keyword>
<dbReference type="SUPFAM" id="SSF63520">
    <property type="entry name" value="PTS-regulatory domain, PRD"/>
    <property type="match status" value="2"/>
</dbReference>
<dbReference type="Gene3D" id="1.10.10.10">
    <property type="entry name" value="Winged helix-like DNA-binding domain superfamily/Winged helix DNA-binding domain"/>
    <property type="match status" value="2"/>
</dbReference>
<feature type="domain" description="PRD" evidence="8">
    <location>
        <begin position="204"/>
        <end position="309"/>
    </location>
</feature>
<gene>
    <name evidence="9" type="ORF">LJ207_01475</name>
</gene>
<dbReference type="SUPFAM" id="SSF55804">
    <property type="entry name" value="Phoshotransferase/anion transport protein"/>
    <property type="match status" value="1"/>
</dbReference>
<keyword evidence="3" id="KW-0805">Transcription regulation</keyword>
<dbReference type="EMBL" id="JAJFAT010000001">
    <property type="protein sequence ID" value="MCC3143993.1"/>
    <property type="molecule type" value="Genomic_DNA"/>
</dbReference>
<evidence type="ECO:0000256" key="1">
    <source>
        <dbReference type="ARBA" id="ARBA00022679"/>
    </source>
</evidence>
<dbReference type="InterPro" id="IPR036390">
    <property type="entry name" value="WH_DNA-bd_sf"/>
</dbReference>
<dbReference type="Proteomes" id="UP001199296">
    <property type="component" value="Unassembled WGS sequence"/>
</dbReference>
<dbReference type="PROSITE" id="PS51372">
    <property type="entry name" value="PRD_2"/>
    <property type="match status" value="2"/>
</dbReference>
<keyword evidence="5" id="KW-0804">Transcription</keyword>
<evidence type="ECO:0000313" key="10">
    <source>
        <dbReference type="Proteomes" id="UP001199296"/>
    </source>
</evidence>
<keyword evidence="10" id="KW-1185">Reference proteome</keyword>
<organism evidence="9 10">
    <name type="scientific">Halanaerobium polyolivorans</name>
    <dbReference type="NCBI Taxonomy" id="2886943"/>
    <lineage>
        <taxon>Bacteria</taxon>
        <taxon>Bacillati</taxon>
        <taxon>Bacillota</taxon>
        <taxon>Clostridia</taxon>
        <taxon>Halanaerobiales</taxon>
        <taxon>Halanaerobiaceae</taxon>
        <taxon>Halanaerobium</taxon>
    </lineage>
</organism>
<dbReference type="Pfam" id="PF00874">
    <property type="entry name" value="PRD"/>
    <property type="match status" value="2"/>
</dbReference>